<dbReference type="Pfam" id="PF00550">
    <property type="entry name" value="PP-binding"/>
    <property type="match status" value="1"/>
</dbReference>
<keyword evidence="1" id="KW-0436">Ligase</keyword>
<dbReference type="AlphaFoldDB" id="A0AAE8SN69"/>
<reference evidence="4" key="1">
    <citation type="submission" date="2018-03" db="EMBL/GenBank/DDBJ databases">
        <authorList>
            <person name="Guldener U."/>
        </authorList>
    </citation>
    <scope>NUCLEOTIDE SEQUENCE</scope>
</reference>
<sequence length="224" mass="25335">MYRRFPTSPPFVTLAQEQENTGGQKRRAGHQTEDNIVPKPLDEVVETRIRIALKAKLPSYMICRHAFTRWTEFRTILRGSTTGAAPSLKEKATVLIDEIETILCEKASAVLKVEVVTSSNFFEIGRHSLVAAKFTSFVGQRLGVRVSVKEVFDYPVIGDLAARLAPMPLQLEDSSLEPYQLLKGDDPEAFIDREAKPQLNQEDRDLIMDIYPATRVQKLFLQDE</sequence>
<dbReference type="PANTHER" id="PTHR45527">
    <property type="entry name" value="NONRIBOSOMAL PEPTIDE SYNTHETASE"/>
    <property type="match status" value="1"/>
</dbReference>
<evidence type="ECO:0000256" key="1">
    <source>
        <dbReference type="ARBA" id="ARBA00022598"/>
    </source>
</evidence>
<dbReference type="GO" id="GO:0016874">
    <property type="term" value="F:ligase activity"/>
    <property type="evidence" value="ECO:0007669"/>
    <property type="project" value="UniProtKB-KW"/>
</dbReference>
<dbReference type="EMBL" id="ONZP01000502">
    <property type="protein sequence ID" value="SPJ85855.1"/>
    <property type="molecule type" value="Genomic_DNA"/>
</dbReference>
<comment type="caution">
    <text evidence="4">The sequence shown here is derived from an EMBL/GenBank/DDBJ whole genome shotgun (WGS) entry which is preliminary data.</text>
</comment>
<dbReference type="GO" id="GO:0031177">
    <property type="term" value="F:phosphopantetheine binding"/>
    <property type="evidence" value="ECO:0007669"/>
    <property type="project" value="TreeGrafter"/>
</dbReference>
<accession>A0AAE8SN69</accession>
<proteinExistence type="predicted"/>
<dbReference type="GO" id="GO:0005737">
    <property type="term" value="C:cytoplasm"/>
    <property type="evidence" value="ECO:0007669"/>
    <property type="project" value="TreeGrafter"/>
</dbReference>
<dbReference type="SUPFAM" id="SSF47336">
    <property type="entry name" value="ACP-like"/>
    <property type="match status" value="1"/>
</dbReference>
<dbReference type="InterPro" id="IPR009081">
    <property type="entry name" value="PP-bd_ACP"/>
</dbReference>
<feature type="domain" description="Carrier" evidence="3">
    <location>
        <begin position="94"/>
        <end position="168"/>
    </location>
</feature>
<dbReference type="GO" id="GO:0044550">
    <property type="term" value="P:secondary metabolite biosynthetic process"/>
    <property type="evidence" value="ECO:0007669"/>
    <property type="project" value="TreeGrafter"/>
</dbReference>
<evidence type="ECO:0000256" key="2">
    <source>
        <dbReference type="SAM" id="MobiDB-lite"/>
    </source>
</evidence>
<evidence type="ECO:0000313" key="4">
    <source>
        <dbReference type="EMBL" id="SPJ85855.1"/>
    </source>
</evidence>
<keyword evidence="5" id="KW-1185">Reference proteome</keyword>
<dbReference type="PANTHER" id="PTHR45527:SF1">
    <property type="entry name" value="FATTY ACID SYNTHASE"/>
    <property type="match status" value="1"/>
</dbReference>
<evidence type="ECO:0000259" key="3">
    <source>
        <dbReference type="PROSITE" id="PS50075"/>
    </source>
</evidence>
<organism evidence="4 5">
    <name type="scientific">Fusarium torulosum</name>
    <dbReference type="NCBI Taxonomy" id="33205"/>
    <lineage>
        <taxon>Eukaryota</taxon>
        <taxon>Fungi</taxon>
        <taxon>Dikarya</taxon>
        <taxon>Ascomycota</taxon>
        <taxon>Pezizomycotina</taxon>
        <taxon>Sordariomycetes</taxon>
        <taxon>Hypocreomycetidae</taxon>
        <taxon>Hypocreales</taxon>
        <taxon>Nectriaceae</taxon>
        <taxon>Fusarium</taxon>
    </lineage>
</organism>
<gene>
    <name evidence="4" type="ORF">FTOL_11638</name>
</gene>
<dbReference type="Proteomes" id="UP001187734">
    <property type="component" value="Unassembled WGS sequence"/>
</dbReference>
<feature type="region of interest" description="Disordered" evidence="2">
    <location>
        <begin position="1"/>
        <end position="31"/>
    </location>
</feature>
<dbReference type="Gene3D" id="1.10.1200.10">
    <property type="entry name" value="ACP-like"/>
    <property type="match status" value="1"/>
</dbReference>
<dbReference type="InterPro" id="IPR036736">
    <property type="entry name" value="ACP-like_sf"/>
</dbReference>
<dbReference type="PROSITE" id="PS50075">
    <property type="entry name" value="CARRIER"/>
    <property type="match status" value="1"/>
</dbReference>
<name>A0AAE8SN69_9HYPO</name>
<evidence type="ECO:0000313" key="5">
    <source>
        <dbReference type="Proteomes" id="UP001187734"/>
    </source>
</evidence>
<dbReference type="GO" id="GO:0043041">
    <property type="term" value="P:amino acid activation for nonribosomal peptide biosynthetic process"/>
    <property type="evidence" value="ECO:0007669"/>
    <property type="project" value="TreeGrafter"/>
</dbReference>
<protein>
    <recommendedName>
        <fullName evidence="3">Carrier domain-containing protein</fullName>
    </recommendedName>
</protein>